<accession>A0A1I3ETT5</accession>
<evidence type="ECO:0000313" key="1">
    <source>
        <dbReference type="EMBL" id="SFI02415.1"/>
    </source>
</evidence>
<sequence>MGDVLDLRRSPLAGRGFGVDSPRLRMAEEPFRSLVEVRSQARPEAAGVGATWCWQLGPTWWLVDGAPATEPCLEVPLAGVVRSGNEGASAVDVSAQRTTVVLAGENAERVLAHGCPIDLSRVPVGGCVQGLLVGAQVAIGRTGDDAFRVYVRPAFARHLAAWLTDAAVEDL</sequence>
<reference evidence="1 2" key="1">
    <citation type="submission" date="2016-10" db="EMBL/GenBank/DDBJ databases">
        <authorList>
            <person name="de Groot N.N."/>
        </authorList>
    </citation>
    <scope>NUCLEOTIDE SEQUENCE [LARGE SCALE GENOMIC DNA]</scope>
    <source>
        <strain evidence="1 2">CGMCC 1.11156</strain>
    </source>
</reference>
<organism evidence="1 2">
    <name type="scientific">Nocardioides psychrotolerans</name>
    <dbReference type="NCBI Taxonomy" id="1005945"/>
    <lineage>
        <taxon>Bacteria</taxon>
        <taxon>Bacillati</taxon>
        <taxon>Actinomycetota</taxon>
        <taxon>Actinomycetes</taxon>
        <taxon>Propionibacteriales</taxon>
        <taxon>Nocardioidaceae</taxon>
        <taxon>Nocardioides</taxon>
    </lineage>
</organism>
<dbReference type="AlphaFoldDB" id="A0A1I3ETT5"/>
<dbReference type="RefSeq" id="WP_091111359.1">
    <property type="nucleotide sequence ID" value="NZ_BKAF01000019.1"/>
</dbReference>
<dbReference type="Proteomes" id="UP000198649">
    <property type="component" value="Unassembled WGS sequence"/>
</dbReference>
<dbReference type="SUPFAM" id="SSF103025">
    <property type="entry name" value="Folate-binding domain"/>
    <property type="match status" value="1"/>
</dbReference>
<dbReference type="Pfam" id="PF04268">
    <property type="entry name" value="SoxG"/>
    <property type="match status" value="1"/>
</dbReference>
<dbReference type="OrthoDB" id="9814782at2"/>
<dbReference type="EMBL" id="FOQG01000004">
    <property type="protein sequence ID" value="SFI02415.1"/>
    <property type="molecule type" value="Genomic_DNA"/>
</dbReference>
<dbReference type="Gene3D" id="3.30.1360.120">
    <property type="entry name" value="Probable tRNA modification gtpase trme, domain 1"/>
    <property type="match status" value="1"/>
</dbReference>
<dbReference type="InterPro" id="IPR027266">
    <property type="entry name" value="TrmE/GcvT-like"/>
</dbReference>
<protein>
    <submittedName>
        <fullName evidence="1">Sarcosine oxidase subunit gamma</fullName>
    </submittedName>
</protein>
<name>A0A1I3ETT5_9ACTN</name>
<evidence type="ECO:0000313" key="2">
    <source>
        <dbReference type="Proteomes" id="UP000198649"/>
    </source>
</evidence>
<keyword evidence="2" id="KW-1185">Reference proteome</keyword>
<proteinExistence type="predicted"/>
<dbReference type="Gene3D" id="3.30.70.1520">
    <property type="entry name" value="Heterotetrameric sarcosine oxidase"/>
    <property type="match status" value="1"/>
</dbReference>
<dbReference type="STRING" id="1005945.SAMN05216561_10466"/>
<gene>
    <name evidence="1" type="ORF">SAMN05216561_10466</name>
</gene>
<dbReference type="InterPro" id="IPR007375">
    <property type="entry name" value="SoxG"/>
</dbReference>